<evidence type="ECO:0000313" key="1">
    <source>
        <dbReference type="EMBL" id="ARN20633.1"/>
    </source>
</evidence>
<organism evidence="1 2">
    <name type="scientific">Piscinibacter gummiphilus</name>
    <dbReference type="NCBI Taxonomy" id="946333"/>
    <lineage>
        <taxon>Bacteria</taxon>
        <taxon>Pseudomonadati</taxon>
        <taxon>Pseudomonadota</taxon>
        <taxon>Betaproteobacteria</taxon>
        <taxon>Burkholderiales</taxon>
        <taxon>Sphaerotilaceae</taxon>
        <taxon>Piscinibacter</taxon>
    </lineage>
</organism>
<dbReference type="Gene3D" id="3.40.50.300">
    <property type="entry name" value="P-loop containing nucleotide triphosphate hydrolases"/>
    <property type="match status" value="1"/>
</dbReference>
<dbReference type="AlphaFoldDB" id="A0A1W6L8S5"/>
<dbReference type="PANTHER" id="PTHR36153:SF1">
    <property type="entry name" value="TYPE VI SECRETION SYSTEM COMPONENT TSSM1"/>
    <property type="match status" value="1"/>
</dbReference>
<dbReference type="STRING" id="946333.A4W93_12425"/>
<gene>
    <name evidence="1" type="ORF">A4W93_12425</name>
</gene>
<dbReference type="Proteomes" id="UP000193427">
    <property type="component" value="Chromosome"/>
</dbReference>
<name>A0A1W6L8S5_9BURK</name>
<protein>
    <submittedName>
        <fullName evidence="1">Type VI secretion protein</fullName>
    </submittedName>
</protein>
<dbReference type="NCBIfam" id="TIGR03348">
    <property type="entry name" value="VI_IcmF"/>
    <property type="match status" value="1"/>
</dbReference>
<keyword evidence="2" id="KW-1185">Reference proteome</keyword>
<sequence>MKKILGVLFNPWLLLVLGLVALSIVIWIVGPLVAIGAVRPLETPTARWLLIGAIVLLVVLRKLWQFWRARKTNDKVVDQLLAPAKAASNDPADAELKTLGERFATALQTLKRAKFDQGKTGLAGAWSGLSSRVGKRYLYELPWYVIIGAPGSGKTTALINSGLKFPLAESMGEHAVRGVGGTRNCDWWFTDQAVLIDTAGRYTTQDSHKAQDSKAWEGFLDLLKSARPRQPLNGVLVTVSVTDLLTRNAAERAQHAAAVRQRVQELHQQLGIRFPIYLLVTKCDLLSGFMETLGEVDKDTRATPWGMTFKLDKNQHTDLSVFGTEFDALEKRLTDGLIDRLQLERDPQRRARIYGFPQQFEALRGLLKDYLEQVFSPSQFEAHPLLRGVYFVSGTQEGTPIDRMLGRIARTYRLERTVVPPNLSSGRSFFLSRLLSEVVFAESALAGTDLKWERRRGWLAVGAYALVAAVTAIALVAWGVSYVNNQTYVAKVGGTVNDVRTLLQSTPNRASPDLLVLLPALEATRDLARASIGDSVPVSYGFGLYQGRKLDSASQQAYRRMLVDAVLPRIALGIEDRLKTGLDNPELQYEALKAYVMLFDPSRFDPAALKLYVMADWETNLPRSVTTEQRAALESHLDALLAEGQAVSPLPEDKQLVAQTRARLVSSPLTERIYRRLKRQGVGGDFPEFTVAKAAGPGAALVFTRASGQPLTKGVQGLFTYDGYHKGFQREVERVSRQLADEEGWVLGVNDTGRQNTLRNSEVQEQLTDEVRRLYLTDYAATWEQFIADVRMLPTPNLAQAVQMSRVLSAPDNPLVPLLRGMSRETTLIDNRDVAAAAESKARDAIQRSREELLRLLGNRASTASPLPPGAKIESLVDDRFVALRNLVSPSGGEKGGPAPIDQTIGLIGEVYTLLNASDTAVKGGNVPPPSDVPNKVKAEAARLPEPVRSLLNTLSVSGTKAALDITRSNLGNALNAEVGDFCRQAINGRYPFERNASRDVTTEDFARVFAPGGLFDAFFQKNLANFVNTTTKPWSFKSIDGASMGADTATLAQFQNAAVIRDTFFRAGGNVPGLRLDFKPLEMDATITQFTLDIDGQVVKYAHGPQIPMSVQWPGPRGTGQVRIALTPVSTTGGLSGTVNEGPWALFKLFDKQQIEGAGAPERFKATFTVDGRKAVFVVSASSVRNPFRLPEIDNFHCPGRL</sequence>
<dbReference type="Pfam" id="PF06744">
    <property type="entry name" value="IcmF_C"/>
    <property type="match status" value="1"/>
</dbReference>
<dbReference type="PANTHER" id="PTHR36153">
    <property type="entry name" value="INNER MEMBRANE PROTEIN-RELATED"/>
    <property type="match status" value="1"/>
</dbReference>
<dbReference type="RefSeq" id="WP_085750910.1">
    <property type="nucleotide sequence ID" value="NZ_BSPR01000007.1"/>
</dbReference>
<dbReference type="Pfam" id="PF14331">
    <property type="entry name" value="IcmF-related_N"/>
    <property type="match status" value="1"/>
</dbReference>
<accession>A0A1W6L8S5</accession>
<dbReference type="InterPro" id="IPR010623">
    <property type="entry name" value="IcmF_C"/>
</dbReference>
<dbReference type="SUPFAM" id="SSF52540">
    <property type="entry name" value="P-loop containing nucleoside triphosphate hydrolases"/>
    <property type="match status" value="1"/>
</dbReference>
<dbReference type="CDD" id="cd00882">
    <property type="entry name" value="Ras_like_GTPase"/>
    <property type="match status" value="1"/>
</dbReference>
<dbReference type="InterPro" id="IPR017731">
    <property type="entry name" value="TssM1-like"/>
</dbReference>
<dbReference type="InterPro" id="IPR009612">
    <property type="entry name" value="IcmF-rel"/>
</dbReference>
<dbReference type="EMBL" id="CP015118">
    <property type="protein sequence ID" value="ARN20633.1"/>
    <property type="molecule type" value="Genomic_DNA"/>
</dbReference>
<proteinExistence type="predicted"/>
<dbReference type="OrthoDB" id="9758229at2"/>
<dbReference type="InterPro" id="IPR025743">
    <property type="entry name" value="TssM1_N"/>
</dbReference>
<evidence type="ECO:0000313" key="2">
    <source>
        <dbReference type="Proteomes" id="UP000193427"/>
    </source>
</evidence>
<dbReference type="Pfam" id="PF06761">
    <property type="entry name" value="IcmF-related"/>
    <property type="match status" value="1"/>
</dbReference>
<reference evidence="1 2" key="1">
    <citation type="submission" date="2016-04" db="EMBL/GenBank/DDBJ databases">
        <title>Complete genome sequence of natural rubber-degrading, novel Gram-negative bacterium, Rhizobacter gummiphilus strain NS21.</title>
        <authorList>
            <person name="Tabata M."/>
            <person name="Kasai D."/>
            <person name="Fukuda M."/>
        </authorList>
    </citation>
    <scope>NUCLEOTIDE SEQUENCE [LARGE SCALE GENOMIC DNA]</scope>
    <source>
        <strain evidence="1 2">NS21</strain>
    </source>
</reference>
<dbReference type="KEGG" id="rgu:A4W93_12425"/>
<dbReference type="InterPro" id="IPR053156">
    <property type="entry name" value="T6SS_TssM-like"/>
</dbReference>
<dbReference type="InterPro" id="IPR027417">
    <property type="entry name" value="P-loop_NTPase"/>
</dbReference>